<name>A0ABW9XDE2_9SPHN</name>
<accession>A0ABW9XDE2</accession>
<comment type="caution">
    <text evidence="1">The sequence shown here is derived from an EMBL/GenBank/DDBJ whole genome shotgun (WGS) entry which is preliminary data.</text>
</comment>
<dbReference type="InterPro" id="IPR044053">
    <property type="entry name" value="AsaB-like"/>
</dbReference>
<dbReference type="EMBL" id="JAAAPO010000003">
    <property type="protein sequence ID" value="NBC36569.1"/>
    <property type="molecule type" value="Genomic_DNA"/>
</dbReference>
<dbReference type="NCBIfam" id="NF041278">
    <property type="entry name" value="CmcJ_NvfI_EfuI"/>
    <property type="match status" value="1"/>
</dbReference>
<sequence>MATTTATRGITANIAYSGRGVERPRYYANAHERDVLDIVSFPMTVRSARGLNAGLDVEGFLLADAPTQVGDWADAAQIRDIYVAEVEALLRRLTGADAVKVSPHGILRFSEASGRAGSGNNSHPARFAHIDIADSSAFPMAERGAEGRTYARFANYNVWRAISAPPQDVPLALCDARSFAPEDLIVADAIFDEPDGREWGFEGLLVAHNPAHQWYYYPDMQADEAIVFKSKDSHPTAAHHIPHVAFNDPTAVNAIPRSSIEMRATCYWWA</sequence>
<gene>
    <name evidence="1" type="ORF">GTZ99_08365</name>
</gene>
<dbReference type="RefSeq" id="WP_161717850.1">
    <property type="nucleotide sequence ID" value="NZ_JAAAPO010000003.1"/>
</dbReference>
<evidence type="ECO:0000313" key="2">
    <source>
        <dbReference type="Proteomes" id="UP000753724"/>
    </source>
</evidence>
<evidence type="ECO:0008006" key="3">
    <source>
        <dbReference type="Google" id="ProtNLM"/>
    </source>
</evidence>
<protein>
    <recommendedName>
        <fullName evidence="3">Methyltransferase</fullName>
    </recommendedName>
</protein>
<dbReference type="Proteomes" id="UP000753724">
    <property type="component" value="Unassembled WGS sequence"/>
</dbReference>
<keyword evidence="2" id="KW-1185">Reference proteome</keyword>
<organism evidence="1 2">
    <name type="scientific">Novosphingobium ovatum</name>
    <dbReference type="NCBI Taxonomy" id="1908523"/>
    <lineage>
        <taxon>Bacteria</taxon>
        <taxon>Pseudomonadati</taxon>
        <taxon>Pseudomonadota</taxon>
        <taxon>Alphaproteobacteria</taxon>
        <taxon>Sphingomonadales</taxon>
        <taxon>Sphingomonadaceae</taxon>
        <taxon>Novosphingobium</taxon>
    </lineage>
</organism>
<dbReference type="PANTHER" id="PTHR34598:SF3">
    <property type="entry name" value="OXIDOREDUCTASE AN1597"/>
    <property type="match status" value="1"/>
</dbReference>
<dbReference type="PANTHER" id="PTHR34598">
    <property type="entry name" value="BLL6449 PROTEIN"/>
    <property type="match status" value="1"/>
</dbReference>
<reference evidence="2" key="1">
    <citation type="submission" date="2020-01" db="EMBL/GenBank/DDBJ databases">
        <title>Sphingomonas sp. strain CSW-10.</title>
        <authorList>
            <person name="Chen W.-M."/>
        </authorList>
    </citation>
    <scope>NUCLEOTIDE SEQUENCE [LARGE SCALE GENOMIC DNA]</scope>
    <source>
        <strain evidence="2">FSY-8</strain>
    </source>
</reference>
<evidence type="ECO:0000313" key="1">
    <source>
        <dbReference type="EMBL" id="NBC36569.1"/>
    </source>
</evidence>
<proteinExistence type="predicted"/>